<gene>
    <name evidence="1" type="ORF">Prum_005210</name>
</gene>
<reference evidence="1 2" key="2">
    <citation type="submission" date="2020-03" db="EMBL/GenBank/DDBJ databases">
        <authorList>
            <person name="Ichikawa N."/>
            <person name="Kimura A."/>
            <person name="Kitahashi Y."/>
            <person name="Uohara A."/>
        </authorList>
    </citation>
    <scope>NUCLEOTIDE SEQUENCE [LARGE SCALE GENOMIC DNA]</scope>
    <source>
        <strain evidence="1 2">NBRC 108638</strain>
    </source>
</reference>
<organism evidence="1 2">
    <name type="scientific">Phytohabitans rumicis</name>
    <dbReference type="NCBI Taxonomy" id="1076125"/>
    <lineage>
        <taxon>Bacteria</taxon>
        <taxon>Bacillati</taxon>
        <taxon>Actinomycetota</taxon>
        <taxon>Actinomycetes</taxon>
        <taxon>Micromonosporales</taxon>
        <taxon>Micromonosporaceae</taxon>
    </lineage>
</organism>
<dbReference type="EMBL" id="BLPG01000001">
    <property type="protein sequence ID" value="GFJ86879.1"/>
    <property type="molecule type" value="Genomic_DNA"/>
</dbReference>
<keyword evidence="2" id="KW-1185">Reference proteome</keyword>
<comment type="caution">
    <text evidence="1">The sequence shown here is derived from an EMBL/GenBank/DDBJ whole genome shotgun (WGS) entry which is preliminary data.</text>
</comment>
<name>A0A6V8KX52_9ACTN</name>
<protein>
    <submittedName>
        <fullName evidence="1">Uncharacterized protein</fullName>
    </submittedName>
</protein>
<dbReference type="Proteomes" id="UP000482960">
    <property type="component" value="Unassembled WGS sequence"/>
</dbReference>
<proteinExistence type="predicted"/>
<accession>A0A6V8KX52</accession>
<sequence>MPRRPAFFRRGVVTLAVLSLLGVGFVVAPQAAQAATGLRAFVSIDVTSMSRLLREEDDFWCGSPEYLVKTDVGMFEQARVAWREHEYSNPSPHEAWSLTADHYVDVAGEVTTFTSPDYPAQEWISGRINVVERDDPCAFPDDQIDVNPQPGADPAQLQFIIEPSTGRVFAYNYRDPLWIVGWIYERPTGGACRFASGKTCYGNVEVRAPGGWIKMTIMLAALA</sequence>
<reference evidence="1 2" key="1">
    <citation type="submission" date="2020-03" db="EMBL/GenBank/DDBJ databases">
        <title>Whole genome shotgun sequence of Phytohabitans rumicis NBRC 108638.</title>
        <authorList>
            <person name="Komaki H."/>
            <person name="Tamura T."/>
        </authorList>
    </citation>
    <scope>NUCLEOTIDE SEQUENCE [LARGE SCALE GENOMIC DNA]</scope>
    <source>
        <strain evidence="1 2">NBRC 108638</strain>
    </source>
</reference>
<evidence type="ECO:0000313" key="2">
    <source>
        <dbReference type="Proteomes" id="UP000482960"/>
    </source>
</evidence>
<dbReference type="AlphaFoldDB" id="A0A6V8KX52"/>
<evidence type="ECO:0000313" key="1">
    <source>
        <dbReference type="EMBL" id="GFJ86879.1"/>
    </source>
</evidence>